<protein>
    <submittedName>
        <fullName evidence="2">DgyrCDS3310</fullName>
    </submittedName>
</protein>
<dbReference type="Proteomes" id="UP000549394">
    <property type="component" value="Unassembled WGS sequence"/>
</dbReference>
<dbReference type="OrthoDB" id="774873at2759"/>
<dbReference type="AlphaFoldDB" id="A0A7I8VEQ8"/>
<dbReference type="Gene3D" id="3.30.40.10">
    <property type="entry name" value="Zinc/RING finger domain, C3HC4 (zinc finger)"/>
    <property type="match status" value="1"/>
</dbReference>
<dbReference type="Pfam" id="PF13920">
    <property type="entry name" value="zf-C3HC4_3"/>
    <property type="match status" value="1"/>
</dbReference>
<name>A0A7I8VEQ8_9ANNE</name>
<evidence type="ECO:0000256" key="1">
    <source>
        <dbReference type="SAM" id="MobiDB-lite"/>
    </source>
</evidence>
<reference evidence="2 3" key="1">
    <citation type="submission" date="2020-08" db="EMBL/GenBank/DDBJ databases">
        <authorList>
            <person name="Hejnol A."/>
        </authorList>
    </citation>
    <scope>NUCLEOTIDE SEQUENCE [LARGE SCALE GENOMIC DNA]</scope>
</reference>
<dbReference type="InterPro" id="IPR001370">
    <property type="entry name" value="BIR_rpt"/>
</dbReference>
<proteinExistence type="predicted"/>
<evidence type="ECO:0000313" key="3">
    <source>
        <dbReference type="Proteomes" id="UP000549394"/>
    </source>
</evidence>
<comment type="caution">
    <text evidence="2">The sequence shown here is derived from an EMBL/GenBank/DDBJ whole genome shotgun (WGS) entry which is preliminary data.</text>
</comment>
<dbReference type="PROSITE" id="PS50143">
    <property type="entry name" value="BIR_REPEAT_2"/>
    <property type="match status" value="1"/>
</dbReference>
<evidence type="ECO:0000313" key="2">
    <source>
        <dbReference type="EMBL" id="CAD5114168.1"/>
    </source>
</evidence>
<dbReference type="Pfam" id="PF00653">
    <property type="entry name" value="BIR"/>
    <property type="match status" value="1"/>
</dbReference>
<dbReference type="SUPFAM" id="SSF57924">
    <property type="entry name" value="Inhibitor of apoptosis (IAP) repeat"/>
    <property type="match status" value="1"/>
</dbReference>
<dbReference type="SMART" id="SM00238">
    <property type="entry name" value="BIR"/>
    <property type="match status" value="1"/>
</dbReference>
<sequence length="333" mass="38501">MTVTSNVEIIAIPVRPFLVEHLGTGNLENVQSDADNPDNNCNPNQDHMIERERRFSNCSSNSEESVLVTVKHSENDKQVLEFLSEEFLDIGLKDSPQLLTTNKDNLEDRLKTFYNNWPDSALIKPLDLSKAGFLVKRPNQSVICFWCFKSVNIDYIIGDVWKLHAKLSGFDCEFLLKEKGREFIENANKIEKFETKVEIMEEKINENGVDSTTEQNERVDENDKKEIVIEQENLNHCVESTSKGKNESTLKRRRNKKRKNRKKKKMANLKEKLEKSVQLEEEKKKCKKCHTNDRTTIFLPCSELIYCSKCAENIDVCPQCGEEIQSKNVVYPC</sequence>
<dbReference type="InterPro" id="IPR050784">
    <property type="entry name" value="IAP"/>
</dbReference>
<accession>A0A7I8VEQ8</accession>
<dbReference type="PANTHER" id="PTHR10044:SF139">
    <property type="entry name" value="DEATH-ASSOCIATED INHIBITOR OF APOPTOSIS 2"/>
    <property type="match status" value="1"/>
</dbReference>
<dbReference type="Gene3D" id="1.10.1170.10">
    <property type="entry name" value="Inhibitor Of Apoptosis Protein (2mihbC-IAP-1), Chain A"/>
    <property type="match status" value="1"/>
</dbReference>
<feature type="compositionally biased region" description="Basic residues" evidence="1">
    <location>
        <begin position="251"/>
        <end position="267"/>
    </location>
</feature>
<dbReference type="GO" id="GO:0005634">
    <property type="term" value="C:nucleus"/>
    <property type="evidence" value="ECO:0007669"/>
    <property type="project" value="TreeGrafter"/>
</dbReference>
<dbReference type="PANTHER" id="PTHR10044">
    <property type="entry name" value="INHIBITOR OF APOPTOSIS"/>
    <property type="match status" value="1"/>
</dbReference>
<dbReference type="EMBL" id="CAJFCJ010000005">
    <property type="protein sequence ID" value="CAD5114168.1"/>
    <property type="molecule type" value="Genomic_DNA"/>
</dbReference>
<gene>
    <name evidence="2" type="ORF">DGYR_LOCUS3044</name>
</gene>
<feature type="region of interest" description="Disordered" evidence="1">
    <location>
        <begin position="240"/>
        <end position="269"/>
    </location>
</feature>
<dbReference type="GO" id="GO:0005737">
    <property type="term" value="C:cytoplasm"/>
    <property type="evidence" value="ECO:0007669"/>
    <property type="project" value="TreeGrafter"/>
</dbReference>
<keyword evidence="3" id="KW-1185">Reference proteome</keyword>
<dbReference type="InterPro" id="IPR013083">
    <property type="entry name" value="Znf_RING/FYVE/PHD"/>
</dbReference>
<organism evidence="2 3">
    <name type="scientific">Dimorphilus gyrociliatus</name>
    <dbReference type="NCBI Taxonomy" id="2664684"/>
    <lineage>
        <taxon>Eukaryota</taxon>
        <taxon>Metazoa</taxon>
        <taxon>Spiralia</taxon>
        <taxon>Lophotrochozoa</taxon>
        <taxon>Annelida</taxon>
        <taxon>Polychaeta</taxon>
        <taxon>Polychaeta incertae sedis</taxon>
        <taxon>Dinophilidae</taxon>
        <taxon>Dimorphilus</taxon>
    </lineage>
</organism>